<dbReference type="PANTHER" id="PTHR43294">
    <property type="entry name" value="SODIUM/POTASSIUM-TRANSPORTING ATPASE SUBUNIT ALPHA"/>
    <property type="match status" value="1"/>
</dbReference>
<feature type="domain" description="Cation-transporting P-type ATPase N-terminal" evidence="11">
    <location>
        <begin position="88"/>
        <end position="161"/>
    </location>
</feature>
<dbReference type="InterPro" id="IPR023298">
    <property type="entry name" value="ATPase_P-typ_TM_dom_sf"/>
</dbReference>
<dbReference type="Pfam" id="PF13246">
    <property type="entry name" value="Cation_ATPase"/>
    <property type="match status" value="1"/>
</dbReference>
<feature type="transmembrane region" description="Helical" evidence="10">
    <location>
        <begin position="999"/>
        <end position="1020"/>
    </location>
</feature>
<feature type="transmembrane region" description="Helical" evidence="10">
    <location>
        <begin position="960"/>
        <end position="978"/>
    </location>
</feature>
<comment type="caution">
    <text evidence="12">The sequence shown here is derived from an EMBL/GenBank/DDBJ whole genome shotgun (WGS) entry which is preliminary data.</text>
</comment>
<organism evidence="12 13">
    <name type="scientific">Emergomyces pasteurianus Ep9510</name>
    <dbReference type="NCBI Taxonomy" id="1447872"/>
    <lineage>
        <taxon>Eukaryota</taxon>
        <taxon>Fungi</taxon>
        <taxon>Dikarya</taxon>
        <taxon>Ascomycota</taxon>
        <taxon>Pezizomycotina</taxon>
        <taxon>Eurotiomycetes</taxon>
        <taxon>Eurotiomycetidae</taxon>
        <taxon>Onygenales</taxon>
        <taxon>Ajellomycetaceae</taxon>
        <taxon>Emergomyces</taxon>
    </lineage>
</organism>
<dbReference type="PRINTS" id="PR00119">
    <property type="entry name" value="CATATPASE"/>
</dbReference>
<dbReference type="FunFam" id="3.40.50.1000:FF:000001">
    <property type="entry name" value="Phospholipid-transporting ATPase IC"/>
    <property type="match status" value="1"/>
</dbReference>
<dbReference type="SUPFAM" id="SSF81660">
    <property type="entry name" value="Metal cation-transporting ATPase, ATP-binding domain N"/>
    <property type="match status" value="1"/>
</dbReference>
<dbReference type="EMBL" id="LGRN01000015">
    <property type="protein sequence ID" value="OJD19220.1"/>
    <property type="molecule type" value="Genomic_DNA"/>
</dbReference>
<feature type="transmembrane region" description="Helical" evidence="10">
    <location>
        <begin position="369"/>
        <end position="396"/>
    </location>
</feature>
<keyword evidence="13" id="KW-1185">Reference proteome</keyword>
<dbReference type="PRINTS" id="PR00121">
    <property type="entry name" value="NAKATPASE"/>
</dbReference>
<dbReference type="GO" id="GO:0016887">
    <property type="term" value="F:ATP hydrolysis activity"/>
    <property type="evidence" value="ECO:0007669"/>
    <property type="project" value="InterPro"/>
</dbReference>
<keyword evidence="4" id="KW-0547">Nucleotide-binding</keyword>
<dbReference type="InterPro" id="IPR018303">
    <property type="entry name" value="ATPase_P-typ_P_site"/>
</dbReference>
<proteinExistence type="predicted"/>
<dbReference type="SMART" id="SM00831">
    <property type="entry name" value="Cation_ATPase_N"/>
    <property type="match status" value="1"/>
</dbReference>
<dbReference type="NCBIfam" id="TIGR01494">
    <property type="entry name" value="ATPase_P-type"/>
    <property type="match status" value="2"/>
</dbReference>
<feature type="region of interest" description="Disordered" evidence="9">
    <location>
        <begin position="1"/>
        <end position="42"/>
    </location>
</feature>
<dbReference type="AlphaFoldDB" id="A0A1J9QTM4"/>
<evidence type="ECO:0000256" key="5">
    <source>
        <dbReference type="ARBA" id="ARBA00022840"/>
    </source>
</evidence>
<dbReference type="SUPFAM" id="SSF56784">
    <property type="entry name" value="HAD-like"/>
    <property type="match status" value="1"/>
</dbReference>
<dbReference type="Gene3D" id="2.70.150.10">
    <property type="entry name" value="Calcium-transporting ATPase, cytoplasmic transduction domain A"/>
    <property type="match status" value="1"/>
</dbReference>
<evidence type="ECO:0000256" key="2">
    <source>
        <dbReference type="ARBA" id="ARBA00022475"/>
    </source>
</evidence>
<dbReference type="FunFam" id="3.40.50.1000:FF:000083">
    <property type="entry name" value="Sodium/potassium-transporting ATPase subunit alpha"/>
    <property type="match status" value="1"/>
</dbReference>
<dbReference type="InterPro" id="IPR004014">
    <property type="entry name" value="ATPase_P-typ_cation-transptr_N"/>
</dbReference>
<feature type="transmembrane region" description="Helical" evidence="10">
    <location>
        <begin position="172"/>
        <end position="191"/>
    </location>
</feature>
<feature type="transmembrane region" description="Helical" evidence="10">
    <location>
        <begin position="855"/>
        <end position="877"/>
    </location>
</feature>
<sequence>MSDKHEGSRVRIADETQSRSNHPRHSLHRAVSDSSMSIRSSHSRVAAPEAVLPITYRTLSYNINEDSKKSAHLSKKDASHIRDLEQLDWHLISVGELFRRLSTSPSQGLSVEQVVRRTSEYGKNKPTPPPSGLFRKIMGYIFGGFGPLLFLGCILVFIAWKPLGNPPALANLALAIVLAAVFVIQAAFNAWQDWSSSRVMASITTLLPDECMVVRDTKQEWTTAVELVPGDIVKIKQGNKLPSDLRFIEVSSDAKFDRSILTGESEPSQGTVDSTDKNYLETRNIGLQGTHCVSGTVTGVCVATGDNTVFGRIAGLTNKPRHEFTPLQKEILRFVLIIIGIIVTVVVLVVVLWAAWLRRDHPDWISVPLLIVSCVSVGIAFVPEGLPVAVAMSLTIGANIMKKNKILCKSLATVETLGSVSVICSDKTGTLTKNEMFVTDCYSGGEEYTEETSRRSILGGNETDASLGNSINQLRIVGGLCNAAEFDPLTLNYPPNQMKMYGDPTDQAILRFSETLGSVNQLRSGTKNLFEITFNSRNKFMIRIMHSLHADVEDMLYIKGAPDILIPRCGSAVQKDGTVKPLSSVDLTQIESVKNKWSGKGKRVILVAQKALGPNAGNLLSTSNTEKAVMAEAREDLTFVGLVGLVDPVREEIPGVIRTLRTAGIRIAMVTGDFKLTAQAIAVDCGIIQTTPALIHGPTDLDRDFTSSPEKLENFRSIVISGPELMALNENQWEQLCKYEEIVFARTTPEQKLRIVKEFQARENIVAMTGDGVNDAPALKAADVGVALGSGSDIAIEAADMVLLDSFAAIVEAVKYGRVVFDNLKKTIIYLLPAGSFSEFWPVMANVALGVPQVLSSFLMIVICLFTDAAGAITLAYEKPESDVLLRPPRVPKKDRLVNARLIFYAYGFIGVYECALSFIMAFWYMERRGIPFSALALKYGALDPKYDPNYVTEITNKASSIYFVNLVVMQFFNLLAVRTRRLSIFQQPPVFKKQSKNPSIFIAMGFAICIVFIFCYIPGLQTSIATTTVPVEHFFLPVAFGLGLLFLDETRKYVVRRWPNGLLAKIAW</sequence>
<gene>
    <name evidence="12" type="ORF">AJ78_00833</name>
</gene>
<feature type="transmembrane region" description="Helical" evidence="10">
    <location>
        <begin position="331"/>
        <end position="357"/>
    </location>
</feature>
<dbReference type="InterPro" id="IPR023299">
    <property type="entry name" value="ATPase_P-typ_cyto_dom_N"/>
</dbReference>
<dbReference type="SUPFAM" id="SSF81653">
    <property type="entry name" value="Calcium ATPase, transduction domain A"/>
    <property type="match status" value="1"/>
</dbReference>
<dbReference type="PROSITE" id="PS00154">
    <property type="entry name" value="ATPASE_E1_E2"/>
    <property type="match status" value="1"/>
</dbReference>
<dbReference type="STRING" id="1447872.A0A1J9QTM4"/>
<feature type="transmembrane region" description="Helical" evidence="10">
    <location>
        <begin position="137"/>
        <end position="160"/>
    </location>
</feature>
<dbReference type="InterPro" id="IPR023214">
    <property type="entry name" value="HAD_sf"/>
</dbReference>
<keyword evidence="2" id="KW-1003">Cell membrane</keyword>
<dbReference type="GO" id="GO:0005886">
    <property type="term" value="C:plasma membrane"/>
    <property type="evidence" value="ECO:0007669"/>
    <property type="project" value="UniProtKB-SubCell"/>
</dbReference>
<dbReference type="Proteomes" id="UP000182235">
    <property type="component" value="Unassembled WGS sequence"/>
</dbReference>
<dbReference type="OrthoDB" id="158672at2759"/>
<evidence type="ECO:0000313" key="12">
    <source>
        <dbReference type="EMBL" id="OJD19220.1"/>
    </source>
</evidence>
<dbReference type="InterPro" id="IPR059000">
    <property type="entry name" value="ATPase_P-type_domA"/>
</dbReference>
<dbReference type="GO" id="GO:0030007">
    <property type="term" value="P:intracellular potassium ion homeostasis"/>
    <property type="evidence" value="ECO:0007669"/>
    <property type="project" value="TreeGrafter"/>
</dbReference>
<dbReference type="GO" id="GO:0005524">
    <property type="term" value="F:ATP binding"/>
    <property type="evidence" value="ECO:0007669"/>
    <property type="project" value="UniProtKB-KW"/>
</dbReference>
<dbReference type="SFLD" id="SFLDF00027">
    <property type="entry name" value="p-type_atpase"/>
    <property type="match status" value="1"/>
</dbReference>
<keyword evidence="5" id="KW-0067">ATP-binding</keyword>
<evidence type="ECO:0000259" key="11">
    <source>
        <dbReference type="SMART" id="SM00831"/>
    </source>
</evidence>
<evidence type="ECO:0000256" key="1">
    <source>
        <dbReference type="ARBA" id="ARBA00004651"/>
    </source>
</evidence>
<dbReference type="InterPro" id="IPR006068">
    <property type="entry name" value="ATPase_P-typ_cation-transptr_C"/>
</dbReference>
<dbReference type="PANTHER" id="PTHR43294:SF21">
    <property type="entry name" value="CATION TRANSPORTING ATPASE"/>
    <property type="match status" value="1"/>
</dbReference>
<feature type="transmembrane region" description="Helical" evidence="10">
    <location>
        <begin position="902"/>
        <end position="926"/>
    </location>
</feature>
<reference evidence="12 13" key="1">
    <citation type="submission" date="2015-07" db="EMBL/GenBank/DDBJ databases">
        <title>Emmonsia species relationships and genome sequence.</title>
        <authorList>
            <consortium name="The Broad Institute Genomics Platform"/>
            <person name="Cuomo C.A."/>
            <person name="Munoz J.F."/>
            <person name="Imamovic A."/>
            <person name="Priest M.E."/>
            <person name="Young S."/>
            <person name="Clay O.K."/>
            <person name="McEwen J.G."/>
        </authorList>
    </citation>
    <scope>NUCLEOTIDE SEQUENCE [LARGE SCALE GENOMIC DNA]</scope>
    <source>
        <strain evidence="12 13">UAMH 9510</strain>
    </source>
</reference>
<evidence type="ECO:0000256" key="9">
    <source>
        <dbReference type="SAM" id="MobiDB-lite"/>
    </source>
</evidence>
<dbReference type="InterPro" id="IPR008250">
    <property type="entry name" value="ATPase_P-typ_transduc_dom_A_sf"/>
</dbReference>
<dbReference type="SFLD" id="SFLDG00002">
    <property type="entry name" value="C1.7:_P-type_atpase_like"/>
    <property type="match status" value="1"/>
</dbReference>
<protein>
    <recommendedName>
        <fullName evidence="11">Cation-transporting P-type ATPase N-terminal domain-containing protein</fullName>
    </recommendedName>
</protein>
<dbReference type="InterPro" id="IPR001757">
    <property type="entry name" value="P_typ_ATPase"/>
</dbReference>
<dbReference type="InterPro" id="IPR050510">
    <property type="entry name" value="Cation_transp_ATPase_P-type"/>
</dbReference>
<dbReference type="SUPFAM" id="SSF81665">
    <property type="entry name" value="Calcium ATPase, transmembrane domain M"/>
    <property type="match status" value="1"/>
</dbReference>
<dbReference type="InterPro" id="IPR044492">
    <property type="entry name" value="P_typ_ATPase_HD_dom"/>
</dbReference>
<dbReference type="SFLD" id="SFLDS00003">
    <property type="entry name" value="Haloacid_Dehalogenase"/>
    <property type="match status" value="1"/>
</dbReference>
<evidence type="ECO:0000256" key="10">
    <source>
        <dbReference type="SAM" id="Phobius"/>
    </source>
</evidence>
<keyword evidence="6" id="KW-1278">Translocase</keyword>
<dbReference type="Gene3D" id="1.20.1110.10">
    <property type="entry name" value="Calcium-transporting ATPase, transmembrane domain"/>
    <property type="match status" value="1"/>
</dbReference>
<keyword evidence="7 10" id="KW-1133">Transmembrane helix</keyword>
<keyword evidence="8 10" id="KW-0472">Membrane</keyword>
<dbReference type="InterPro" id="IPR036412">
    <property type="entry name" value="HAD-like_sf"/>
</dbReference>
<evidence type="ECO:0000256" key="4">
    <source>
        <dbReference type="ARBA" id="ARBA00022741"/>
    </source>
</evidence>
<evidence type="ECO:0000256" key="6">
    <source>
        <dbReference type="ARBA" id="ARBA00022967"/>
    </source>
</evidence>
<dbReference type="Gene3D" id="3.40.50.1000">
    <property type="entry name" value="HAD superfamily/HAD-like"/>
    <property type="match status" value="1"/>
</dbReference>
<evidence type="ECO:0000313" key="13">
    <source>
        <dbReference type="Proteomes" id="UP000182235"/>
    </source>
</evidence>
<dbReference type="GO" id="GO:1902600">
    <property type="term" value="P:proton transmembrane transport"/>
    <property type="evidence" value="ECO:0007669"/>
    <property type="project" value="TreeGrafter"/>
</dbReference>
<evidence type="ECO:0000256" key="7">
    <source>
        <dbReference type="ARBA" id="ARBA00022989"/>
    </source>
</evidence>
<evidence type="ECO:0000256" key="8">
    <source>
        <dbReference type="ARBA" id="ARBA00023136"/>
    </source>
</evidence>
<dbReference type="GO" id="GO:0005391">
    <property type="term" value="F:P-type sodium:potassium-exchanging transporter activity"/>
    <property type="evidence" value="ECO:0007669"/>
    <property type="project" value="TreeGrafter"/>
</dbReference>
<feature type="transmembrane region" description="Helical" evidence="10">
    <location>
        <begin position="828"/>
        <end position="849"/>
    </location>
</feature>
<dbReference type="GO" id="GO:1990573">
    <property type="term" value="P:potassium ion import across plasma membrane"/>
    <property type="evidence" value="ECO:0007669"/>
    <property type="project" value="TreeGrafter"/>
</dbReference>
<accession>A0A1J9QTM4</accession>
<dbReference type="Gene3D" id="3.40.1110.10">
    <property type="entry name" value="Calcium-transporting ATPase, cytoplasmic domain N"/>
    <property type="match status" value="1"/>
</dbReference>
<evidence type="ECO:0000256" key="3">
    <source>
        <dbReference type="ARBA" id="ARBA00022692"/>
    </source>
</evidence>
<name>A0A1J9QTM4_9EURO</name>
<feature type="transmembrane region" description="Helical" evidence="10">
    <location>
        <begin position="1032"/>
        <end position="1048"/>
    </location>
</feature>
<comment type="subcellular location">
    <subcellularLocation>
        <location evidence="1">Cell membrane</location>
        <topology evidence="1">Multi-pass membrane protein</topology>
    </subcellularLocation>
</comment>
<dbReference type="Pfam" id="PF08282">
    <property type="entry name" value="Hydrolase_3"/>
    <property type="match status" value="1"/>
</dbReference>
<dbReference type="GO" id="GO:0006883">
    <property type="term" value="P:intracellular sodium ion homeostasis"/>
    <property type="evidence" value="ECO:0007669"/>
    <property type="project" value="TreeGrafter"/>
</dbReference>
<dbReference type="Pfam" id="PF00122">
    <property type="entry name" value="E1-E2_ATPase"/>
    <property type="match status" value="1"/>
</dbReference>
<keyword evidence="3 10" id="KW-0812">Transmembrane</keyword>
<dbReference type="Pfam" id="PF00689">
    <property type="entry name" value="Cation_ATPase_C"/>
    <property type="match status" value="1"/>
</dbReference>
<dbReference type="GO" id="GO:0036376">
    <property type="term" value="P:sodium ion export across plasma membrane"/>
    <property type="evidence" value="ECO:0007669"/>
    <property type="project" value="TreeGrafter"/>
</dbReference>
<feature type="compositionally biased region" description="Basic and acidic residues" evidence="9">
    <location>
        <begin position="1"/>
        <end position="17"/>
    </location>
</feature>
<dbReference type="Pfam" id="PF00690">
    <property type="entry name" value="Cation_ATPase_N"/>
    <property type="match status" value="1"/>
</dbReference>